<keyword evidence="2" id="KW-1185">Reference proteome</keyword>
<sequence>MHLSEIRCVEYSFVEKWRSYNRKFNDSKIFENNAKKKTVLENFRRIENVSDECIGNIGSSSAAVTQSNVEVIQKLIYQRPWISFRLVATQVELRRMTTHCILCHNFCIFAFKILLSNP</sequence>
<dbReference type="EMBL" id="BMAW01045800">
    <property type="protein sequence ID" value="GFS51913.1"/>
    <property type="molecule type" value="Genomic_DNA"/>
</dbReference>
<gene>
    <name evidence="1" type="ORF">NPIL_68421</name>
</gene>
<dbReference type="AlphaFoldDB" id="A0A8X6MEU2"/>
<name>A0A8X6MEU2_NEPPI</name>
<reference evidence="1" key="1">
    <citation type="submission" date="2020-08" db="EMBL/GenBank/DDBJ databases">
        <title>Multicomponent nature underlies the extraordinary mechanical properties of spider dragline silk.</title>
        <authorList>
            <person name="Kono N."/>
            <person name="Nakamura H."/>
            <person name="Mori M."/>
            <person name="Yoshida Y."/>
            <person name="Ohtoshi R."/>
            <person name="Malay A.D."/>
            <person name="Moran D.A.P."/>
            <person name="Tomita M."/>
            <person name="Numata K."/>
            <person name="Arakawa K."/>
        </authorList>
    </citation>
    <scope>NUCLEOTIDE SEQUENCE</scope>
</reference>
<dbReference type="Proteomes" id="UP000887013">
    <property type="component" value="Unassembled WGS sequence"/>
</dbReference>
<comment type="caution">
    <text evidence="1">The sequence shown here is derived from an EMBL/GenBank/DDBJ whole genome shotgun (WGS) entry which is preliminary data.</text>
</comment>
<evidence type="ECO:0000313" key="1">
    <source>
        <dbReference type="EMBL" id="GFS51913.1"/>
    </source>
</evidence>
<proteinExistence type="predicted"/>
<accession>A0A8X6MEU2</accession>
<protein>
    <submittedName>
        <fullName evidence="1">Uncharacterized protein</fullName>
    </submittedName>
</protein>
<evidence type="ECO:0000313" key="2">
    <source>
        <dbReference type="Proteomes" id="UP000887013"/>
    </source>
</evidence>
<organism evidence="1 2">
    <name type="scientific">Nephila pilipes</name>
    <name type="common">Giant wood spider</name>
    <name type="synonym">Nephila maculata</name>
    <dbReference type="NCBI Taxonomy" id="299642"/>
    <lineage>
        <taxon>Eukaryota</taxon>
        <taxon>Metazoa</taxon>
        <taxon>Ecdysozoa</taxon>
        <taxon>Arthropoda</taxon>
        <taxon>Chelicerata</taxon>
        <taxon>Arachnida</taxon>
        <taxon>Araneae</taxon>
        <taxon>Araneomorphae</taxon>
        <taxon>Entelegynae</taxon>
        <taxon>Araneoidea</taxon>
        <taxon>Nephilidae</taxon>
        <taxon>Nephila</taxon>
    </lineage>
</organism>